<proteinExistence type="predicted"/>
<reference evidence="3 4" key="1">
    <citation type="submission" date="2024-03" db="EMBL/GenBank/DDBJ databases">
        <authorList>
            <person name="Martinez-Hernandez J."/>
        </authorList>
    </citation>
    <scope>NUCLEOTIDE SEQUENCE [LARGE SCALE GENOMIC DNA]</scope>
</reference>
<dbReference type="Proteomes" id="UP001497480">
    <property type="component" value="Unassembled WGS sequence"/>
</dbReference>
<sequence>MQVVSAIHTLNPSFLLDFQFFAYNFFKWSALVLALIASFRIIIRFRQRTPSTALLSTNDENDYDLSDTDDDNENGSTSTSSSEYEDDEEDDTAEDGRRTGKYFRLGGETGVGSFLRRRSIGDLFSLSEIANTRLGLGLGFGFDPQEKSVVSLYNTEHSIHQIIPNGKTPTTTSASSAVVVTAVENALGMRIWDTRLRRRVPAVIAEWGPTVGETVGVEYGGEHKVYLRDDGCNGLTVGDVRNVRSPLENVTEYCVDPWWPNSFMLKLRRR</sequence>
<dbReference type="EMBL" id="CAXHTB010000015">
    <property type="protein sequence ID" value="CAL0320796.1"/>
    <property type="molecule type" value="Genomic_DNA"/>
</dbReference>
<comment type="caution">
    <text evidence="3">The sequence shown here is derived from an EMBL/GenBank/DDBJ whole genome shotgun (WGS) entry which is preliminary data.</text>
</comment>
<evidence type="ECO:0000256" key="2">
    <source>
        <dbReference type="SAM" id="Phobius"/>
    </source>
</evidence>
<dbReference type="PANTHER" id="PTHR36715:SF1">
    <property type="entry name" value="PROTEIN, PUTATIVE-RELATED"/>
    <property type="match status" value="1"/>
</dbReference>
<accession>A0AAV1XGU4</accession>
<dbReference type="PANTHER" id="PTHR36715">
    <property type="entry name" value="BNAANNG41370D PROTEIN"/>
    <property type="match status" value="1"/>
</dbReference>
<gene>
    <name evidence="3" type="ORF">LLUT_LOCUS21856</name>
</gene>
<evidence type="ECO:0000313" key="4">
    <source>
        <dbReference type="Proteomes" id="UP001497480"/>
    </source>
</evidence>
<feature type="transmembrane region" description="Helical" evidence="2">
    <location>
        <begin position="20"/>
        <end position="43"/>
    </location>
</feature>
<keyword evidence="2" id="KW-1133">Transmembrane helix</keyword>
<evidence type="ECO:0000313" key="3">
    <source>
        <dbReference type="EMBL" id="CAL0320796.1"/>
    </source>
</evidence>
<organism evidence="3 4">
    <name type="scientific">Lupinus luteus</name>
    <name type="common">European yellow lupine</name>
    <dbReference type="NCBI Taxonomy" id="3873"/>
    <lineage>
        <taxon>Eukaryota</taxon>
        <taxon>Viridiplantae</taxon>
        <taxon>Streptophyta</taxon>
        <taxon>Embryophyta</taxon>
        <taxon>Tracheophyta</taxon>
        <taxon>Spermatophyta</taxon>
        <taxon>Magnoliopsida</taxon>
        <taxon>eudicotyledons</taxon>
        <taxon>Gunneridae</taxon>
        <taxon>Pentapetalae</taxon>
        <taxon>rosids</taxon>
        <taxon>fabids</taxon>
        <taxon>Fabales</taxon>
        <taxon>Fabaceae</taxon>
        <taxon>Papilionoideae</taxon>
        <taxon>50 kb inversion clade</taxon>
        <taxon>genistoids sensu lato</taxon>
        <taxon>core genistoids</taxon>
        <taxon>Genisteae</taxon>
        <taxon>Lupinus</taxon>
    </lineage>
</organism>
<evidence type="ECO:0000256" key="1">
    <source>
        <dbReference type="SAM" id="MobiDB-lite"/>
    </source>
</evidence>
<name>A0AAV1XGU4_LUPLU</name>
<feature type="compositionally biased region" description="Acidic residues" evidence="1">
    <location>
        <begin position="59"/>
        <end position="73"/>
    </location>
</feature>
<keyword evidence="2" id="KW-0472">Membrane</keyword>
<feature type="compositionally biased region" description="Acidic residues" evidence="1">
    <location>
        <begin position="83"/>
        <end position="93"/>
    </location>
</feature>
<keyword evidence="4" id="KW-1185">Reference proteome</keyword>
<dbReference type="AlphaFoldDB" id="A0AAV1XGU4"/>
<keyword evidence="2" id="KW-0812">Transmembrane</keyword>
<feature type="region of interest" description="Disordered" evidence="1">
    <location>
        <begin position="56"/>
        <end position="101"/>
    </location>
</feature>
<protein>
    <submittedName>
        <fullName evidence="3">Uncharacterized protein</fullName>
    </submittedName>
</protein>